<evidence type="ECO:0008006" key="5">
    <source>
        <dbReference type="Google" id="ProtNLM"/>
    </source>
</evidence>
<protein>
    <recommendedName>
        <fullName evidence="5">Integral membrane protein</fullName>
    </recommendedName>
</protein>
<feature type="transmembrane region" description="Helical" evidence="2">
    <location>
        <begin position="108"/>
        <end position="128"/>
    </location>
</feature>
<evidence type="ECO:0000256" key="2">
    <source>
        <dbReference type="SAM" id="Phobius"/>
    </source>
</evidence>
<feature type="transmembrane region" description="Helical" evidence="2">
    <location>
        <begin position="29"/>
        <end position="55"/>
    </location>
</feature>
<comment type="caution">
    <text evidence="3">The sequence shown here is derived from an EMBL/GenBank/DDBJ whole genome shotgun (WGS) entry which is preliminary data.</text>
</comment>
<keyword evidence="2" id="KW-0472">Membrane</keyword>
<keyword evidence="2" id="KW-1133">Transmembrane helix</keyword>
<keyword evidence="4" id="KW-1185">Reference proteome</keyword>
<feature type="compositionally biased region" description="Gly residues" evidence="1">
    <location>
        <begin position="162"/>
        <end position="178"/>
    </location>
</feature>
<proteinExistence type="predicted"/>
<feature type="region of interest" description="Disordered" evidence="1">
    <location>
        <begin position="160"/>
        <end position="185"/>
    </location>
</feature>
<keyword evidence="2" id="KW-0812">Transmembrane</keyword>
<sequence>MEPEKRPEDDTSGWAALSPRQKALSAAGLVGMGVGVVALVLLAVLLGVLVVAVLARPLVEVDSGTALVWGALLCLPCGLLAALFVHPLRAALRLLTGPARVRAAGEEVLSGATTFLAVLFVASFTPGLRVREPWAPALLAALLVALAGHVVAYADRRRAARGGNGRGSGGQDAGGHDAGGQDSAP</sequence>
<evidence type="ECO:0000256" key="1">
    <source>
        <dbReference type="SAM" id="MobiDB-lite"/>
    </source>
</evidence>
<dbReference type="EMBL" id="JBEXZR010000012">
    <property type="protein sequence ID" value="MEU0708738.1"/>
    <property type="molecule type" value="Genomic_DNA"/>
</dbReference>
<evidence type="ECO:0000313" key="4">
    <source>
        <dbReference type="Proteomes" id="UP001550378"/>
    </source>
</evidence>
<evidence type="ECO:0000313" key="3">
    <source>
        <dbReference type="EMBL" id="MEU0708738.1"/>
    </source>
</evidence>
<accession>A0ABV2W6B9</accession>
<dbReference type="Proteomes" id="UP001550378">
    <property type="component" value="Unassembled WGS sequence"/>
</dbReference>
<gene>
    <name evidence="3" type="ORF">ABZ508_15400</name>
</gene>
<feature type="transmembrane region" description="Helical" evidence="2">
    <location>
        <begin position="67"/>
        <end position="88"/>
    </location>
</feature>
<dbReference type="RefSeq" id="WP_359653835.1">
    <property type="nucleotide sequence ID" value="NZ_JBEXZP010000030.1"/>
</dbReference>
<name>A0ABV2W6B9_9ACTN</name>
<feature type="transmembrane region" description="Helical" evidence="2">
    <location>
        <begin position="134"/>
        <end position="154"/>
    </location>
</feature>
<reference evidence="3 4" key="1">
    <citation type="submission" date="2024-06" db="EMBL/GenBank/DDBJ databases">
        <title>The Natural Products Discovery Center: Release of the First 8490 Sequenced Strains for Exploring Actinobacteria Biosynthetic Diversity.</title>
        <authorList>
            <person name="Kalkreuter E."/>
            <person name="Kautsar S.A."/>
            <person name="Yang D."/>
            <person name="Bader C.D."/>
            <person name="Teijaro C.N."/>
            <person name="Fluegel L."/>
            <person name="Davis C.M."/>
            <person name="Simpson J.R."/>
            <person name="Lauterbach L."/>
            <person name="Steele A.D."/>
            <person name="Gui C."/>
            <person name="Meng S."/>
            <person name="Li G."/>
            <person name="Viehrig K."/>
            <person name="Ye F."/>
            <person name="Su P."/>
            <person name="Kiefer A.F."/>
            <person name="Nichols A."/>
            <person name="Cepeda A.J."/>
            <person name="Yan W."/>
            <person name="Fan B."/>
            <person name="Jiang Y."/>
            <person name="Adhikari A."/>
            <person name="Zheng C.-J."/>
            <person name="Schuster L."/>
            <person name="Cowan T.M."/>
            <person name="Smanski M.J."/>
            <person name="Chevrette M.G."/>
            <person name="De Carvalho L.P.S."/>
            <person name="Shen B."/>
        </authorList>
    </citation>
    <scope>NUCLEOTIDE SEQUENCE [LARGE SCALE GENOMIC DNA]</scope>
    <source>
        <strain evidence="3 4">NPDC006337</strain>
    </source>
</reference>
<organism evidence="3 4">
    <name type="scientific">Streptomyces lavendulocolor</name>
    <dbReference type="NCBI Taxonomy" id="67316"/>
    <lineage>
        <taxon>Bacteria</taxon>
        <taxon>Bacillati</taxon>
        <taxon>Actinomycetota</taxon>
        <taxon>Actinomycetes</taxon>
        <taxon>Kitasatosporales</taxon>
        <taxon>Streptomycetaceae</taxon>
        <taxon>Streptomyces</taxon>
    </lineage>
</organism>